<comment type="caution">
    <text evidence="2">The sequence shown here is derived from an EMBL/GenBank/DDBJ whole genome shotgun (WGS) entry which is preliminary data.</text>
</comment>
<dbReference type="PANTHER" id="PTHR23021">
    <property type="entry name" value="SERPENTINE RECEPTOR, CLASS T"/>
    <property type="match status" value="1"/>
</dbReference>
<accession>A0A016VP50</accession>
<evidence type="ECO:0000313" key="3">
    <source>
        <dbReference type="Proteomes" id="UP000024635"/>
    </source>
</evidence>
<evidence type="ECO:0000313" key="2">
    <source>
        <dbReference type="EMBL" id="EYC29190.1"/>
    </source>
</evidence>
<evidence type="ECO:0008006" key="4">
    <source>
        <dbReference type="Google" id="ProtNLM"/>
    </source>
</evidence>
<feature type="transmembrane region" description="Helical" evidence="1">
    <location>
        <begin position="20"/>
        <end position="37"/>
    </location>
</feature>
<feature type="transmembrane region" description="Helical" evidence="1">
    <location>
        <begin position="154"/>
        <end position="178"/>
    </location>
</feature>
<dbReference type="EMBL" id="JARK01001342">
    <property type="protein sequence ID" value="EYC29190.1"/>
    <property type="molecule type" value="Genomic_DNA"/>
</dbReference>
<keyword evidence="3" id="KW-1185">Reference proteome</keyword>
<feature type="transmembrane region" description="Helical" evidence="1">
    <location>
        <begin position="240"/>
        <end position="261"/>
    </location>
</feature>
<protein>
    <recommendedName>
        <fullName evidence="4">G-protein coupled receptors family 1 profile domain-containing protein</fullName>
    </recommendedName>
</protein>
<dbReference type="AlphaFoldDB" id="A0A016VP50"/>
<dbReference type="Proteomes" id="UP000024635">
    <property type="component" value="Unassembled WGS sequence"/>
</dbReference>
<keyword evidence="1" id="KW-0812">Transmembrane</keyword>
<name>A0A016VP50_9BILA</name>
<feature type="transmembrane region" description="Helical" evidence="1">
    <location>
        <begin position="79"/>
        <end position="102"/>
    </location>
</feature>
<feature type="transmembrane region" description="Helical" evidence="1">
    <location>
        <begin position="198"/>
        <end position="219"/>
    </location>
</feature>
<reference evidence="3" key="1">
    <citation type="journal article" date="2015" name="Nat. Genet.">
        <title>The genome and transcriptome of the zoonotic hookworm Ancylostoma ceylanicum identify infection-specific gene families.</title>
        <authorList>
            <person name="Schwarz E.M."/>
            <person name="Hu Y."/>
            <person name="Antoshechkin I."/>
            <person name="Miller M.M."/>
            <person name="Sternberg P.W."/>
            <person name="Aroian R.V."/>
        </authorList>
    </citation>
    <scope>NUCLEOTIDE SEQUENCE</scope>
    <source>
        <strain evidence="3">HY135</strain>
    </source>
</reference>
<gene>
    <name evidence="2" type="primary">Acey_s0006.g2832</name>
    <name evidence="2" type="ORF">Y032_0006g2832</name>
</gene>
<dbReference type="Gene3D" id="1.20.1070.10">
    <property type="entry name" value="Rhodopsin 7-helix transmembrane proteins"/>
    <property type="match status" value="1"/>
</dbReference>
<feature type="transmembrane region" description="Helical" evidence="1">
    <location>
        <begin position="108"/>
        <end position="133"/>
    </location>
</feature>
<sequence>MESLSARTIAGTPIVEMDTATIAYAAFFLNLQLILGFHKRYFRSIAMPSEAMSLFKTFCVMIKERAIRKLVSNRLISQLNIADCIQLILHFISGLLVLFPIYTEKYPVVVRIMGALINACWLVTFPILCLLAFTRILIILRYVSPYKTNPALRVFNIIGFFMGGIVLVLGIIGMHFTFIDLHWEYDVEKPFAHLVRCMELYAFLPCIVLSYFAYVALTIHIRTTRSAAQNTSLPRFENQIFLHYFIVCSFVISLVICWNVSAMFGLSSRLQDFIMNCCWIISCYINPLAVMLFNRTTRAAVLAFFGLRKRSQLLVASTSMPPRHQASY</sequence>
<feature type="transmembrane region" description="Helical" evidence="1">
    <location>
        <begin position="273"/>
        <end position="293"/>
    </location>
</feature>
<dbReference type="InterPro" id="IPR019425">
    <property type="entry name" value="7TM_GPCR_serpentine_rcpt_Srt"/>
</dbReference>
<proteinExistence type="predicted"/>
<keyword evidence="1" id="KW-1133">Transmembrane helix</keyword>
<organism evidence="2 3">
    <name type="scientific">Ancylostoma ceylanicum</name>
    <dbReference type="NCBI Taxonomy" id="53326"/>
    <lineage>
        <taxon>Eukaryota</taxon>
        <taxon>Metazoa</taxon>
        <taxon>Ecdysozoa</taxon>
        <taxon>Nematoda</taxon>
        <taxon>Chromadorea</taxon>
        <taxon>Rhabditida</taxon>
        <taxon>Rhabditina</taxon>
        <taxon>Rhabditomorpha</taxon>
        <taxon>Strongyloidea</taxon>
        <taxon>Ancylostomatidae</taxon>
        <taxon>Ancylostomatinae</taxon>
        <taxon>Ancylostoma</taxon>
    </lineage>
</organism>
<dbReference type="SUPFAM" id="SSF81321">
    <property type="entry name" value="Family A G protein-coupled receptor-like"/>
    <property type="match status" value="1"/>
</dbReference>
<evidence type="ECO:0000256" key="1">
    <source>
        <dbReference type="SAM" id="Phobius"/>
    </source>
</evidence>
<keyword evidence="1" id="KW-0472">Membrane</keyword>
<dbReference type="Pfam" id="PF10321">
    <property type="entry name" value="7TM_GPCR_Srt"/>
    <property type="match status" value="1"/>
</dbReference>
<dbReference type="PANTHER" id="PTHR23021:SF82">
    <property type="entry name" value="G PROTEIN-COUPLED RECEPTOR"/>
    <property type="match status" value="1"/>
</dbReference>
<dbReference type="OrthoDB" id="5873502at2759"/>